<dbReference type="InterPro" id="IPR012337">
    <property type="entry name" value="RNaseH-like_sf"/>
</dbReference>
<organism evidence="2 3">
    <name type="scientific">Sphingobium rhizovicinum</name>
    <dbReference type="NCBI Taxonomy" id="432308"/>
    <lineage>
        <taxon>Bacteria</taxon>
        <taxon>Pseudomonadati</taxon>
        <taxon>Pseudomonadota</taxon>
        <taxon>Alphaproteobacteria</taxon>
        <taxon>Sphingomonadales</taxon>
        <taxon>Sphingomonadaceae</taxon>
        <taxon>Sphingobium</taxon>
    </lineage>
</organism>
<reference evidence="3" key="1">
    <citation type="journal article" date="2019" name="Int. J. Syst. Evol. Microbiol.">
        <title>The Global Catalogue of Microorganisms (GCM) 10K type strain sequencing project: providing services to taxonomists for standard genome sequencing and annotation.</title>
        <authorList>
            <consortium name="The Broad Institute Genomics Platform"/>
            <consortium name="The Broad Institute Genome Sequencing Center for Infectious Disease"/>
            <person name="Wu L."/>
            <person name="Ma J."/>
        </authorList>
    </citation>
    <scope>NUCLEOTIDE SEQUENCE [LARGE SCALE GENOMIC DNA]</scope>
    <source>
        <strain evidence="3">CCM 7491</strain>
    </source>
</reference>
<dbReference type="InterPro" id="IPR013520">
    <property type="entry name" value="Ribonucl_H"/>
</dbReference>
<dbReference type="InterPro" id="IPR036397">
    <property type="entry name" value="RNaseH_sf"/>
</dbReference>
<dbReference type="Proteomes" id="UP001595681">
    <property type="component" value="Unassembled WGS sequence"/>
</dbReference>
<dbReference type="NCBIfam" id="NF006615">
    <property type="entry name" value="PRK09182.1"/>
    <property type="match status" value="1"/>
</dbReference>
<evidence type="ECO:0000259" key="1">
    <source>
        <dbReference type="SMART" id="SM00479"/>
    </source>
</evidence>
<keyword evidence="2" id="KW-0540">Nuclease</keyword>
<gene>
    <name evidence="2" type="ORF">ACFOKF_24030</name>
</gene>
<protein>
    <submittedName>
        <fullName evidence="2">3'-5' exonuclease</fullName>
    </submittedName>
</protein>
<keyword evidence="2" id="KW-0378">Hydrolase</keyword>
<feature type="domain" description="Exonuclease" evidence="1">
    <location>
        <begin position="40"/>
        <end position="204"/>
    </location>
</feature>
<dbReference type="SUPFAM" id="SSF53098">
    <property type="entry name" value="Ribonuclease H-like"/>
    <property type="match status" value="1"/>
</dbReference>
<accession>A0ABV7NP68</accession>
<sequence>MSSSRTEEMIAALEASGDYKVLRKLSAGNPLAEAPRGTRRAVVADVETTGLDCETNEIIELAMVPFFYTFAGEIVGVGVPFNGLRQPSIPIPADVTRLTGIDDAMVAGKSIDPSQVAAFAGPGLVIAHNAPFDRPFLEKFCPALAKNPWACSLNEVSWSDEGFESAKLAFLAMASGFFYDKHRAVHDCNATIELLGRPLPISGHSALSKLLLSARGKTYRCWALNSPFETKDELKQRGYRWNGREDGTPRSWWIDVPEDALTSELSYLRGEIYKRHVDLPIAEITAFNRHSGRIRPAT</sequence>
<dbReference type="CDD" id="cd06127">
    <property type="entry name" value="DEDDh"/>
    <property type="match status" value="1"/>
</dbReference>
<evidence type="ECO:0000313" key="3">
    <source>
        <dbReference type="Proteomes" id="UP001595681"/>
    </source>
</evidence>
<name>A0ABV7NP68_9SPHN</name>
<dbReference type="SMART" id="SM00479">
    <property type="entry name" value="EXOIII"/>
    <property type="match status" value="1"/>
</dbReference>
<dbReference type="PANTHER" id="PTHR30231:SF37">
    <property type="entry name" value="EXODEOXYRIBONUCLEASE 10"/>
    <property type="match status" value="1"/>
</dbReference>
<comment type="caution">
    <text evidence="2">The sequence shown here is derived from an EMBL/GenBank/DDBJ whole genome shotgun (WGS) entry which is preliminary data.</text>
</comment>
<dbReference type="Pfam" id="PF00929">
    <property type="entry name" value="RNase_T"/>
    <property type="match status" value="1"/>
</dbReference>
<dbReference type="RefSeq" id="WP_051585536.1">
    <property type="nucleotide sequence ID" value="NZ_JBHRVU010000005.1"/>
</dbReference>
<dbReference type="GO" id="GO:0004527">
    <property type="term" value="F:exonuclease activity"/>
    <property type="evidence" value="ECO:0007669"/>
    <property type="project" value="UniProtKB-KW"/>
</dbReference>
<keyword evidence="2" id="KW-0269">Exonuclease</keyword>
<dbReference type="PANTHER" id="PTHR30231">
    <property type="entry name" value="DNA POLYMERASE III SUBUNIT EPSILON"/>
    <property type="match status" value="1"/>
</dbReference>
<keyword evidence="3" id="KW-1185">Reference proteome</keyword>
<proteinExistence type="predicted"/>
<dbReference type="EMBL" id="JBHRVU010000005">
    <property type="protein sequence ID" value="MFC3444219.1"/>
    <property type="molecule type" value="Genomic_DNA"/>
</dbReference>
<evidence type="ECO:0000313" key="2">
    <source>
        <dbReference type="EMBL" id="MFC3444219.1"/>
    </source>
</evidence>
<dbReference type="Gene3D" id="3.30.420.10">
    <property type="entry name" value="Ribonuclease H-like superfamily/Ribonuclease H"/>
    <property type="match status" value="1"/>
</dbReference>